<evidence type="ECO:0000313" key="6">
    <source>
        <dbReference type="Proteomes" id="UP000484547"/>
    </source>
</evidence>
<accession>R6IKG0</accession>
<reference evidence="5 6" key="2">
    <citation type="journal article" date="2019" name="Nat. Med.">
        <title>A library of human gut bacterial isolates paired with longitudinal multiomics data enables mechanistic microbiome research.</title>
        <authorList>
            <person name="Poyet M."/>
            <person name="Groussin M."/>
            <person name="Gibbons S.M."/>
            <person name="Avila-Pacheco J."/>
            <person name="Jiang X."/>
            <person name="Kearney S.M."/>
            <person name="Perrotta A.R."/>
            <person name="Berdy B."/>
            <person name="Zhao S."/>
            <person name="Lieberman T.D."/>
            <person name="Swanson P.K."/>
            <person name="Smith M."/>
            <person name="Roesemann S."/>
            <person name="Alexander J.E."/>
            <person name="Rich S.A."/>
            <person name="Livny J."/>
            <person name="Vlamakis H."/>
            <person name="Clish C."/>
            <person name="Bullock K."/>
            <person name="Deik A."/>
            <person name="Scott J."/>
            <person name="Pierce K.A."/>
            <person name="Xavier R.J."/>
            <person name="Alm E.J."/>
        </authorList>
    </citation>
    <scope>NUCLEOTIDE SEQUENCE [LARGE SCALE GENOMIC DNA]</scope>
    <source>
        <strain evidence="3 6">BIOML-A13</strain>
        <strain evidence="4 5">BIOML-A3</strain>
    </source>
</reference>
<protein>
    <submittedName>
        <fullName evidence="2">Uncharacterized protein</fullName>
    </submittedName>
</protein>
<proteinExistence type="predicted"/>
<keyword evidence="5" id="KW-1185">Reference proteome</keyword>
<evidence type="ECO:0000313" key="5">
    <source>
        <dbReference type="Proteomes" id="UP000443070"/>
    </source>
</evidence>
<feature type="chain" id="PRO_5044594274" evidence="1">
    <location>
        <begin position="25"/>
        <end position="177"/>
    </location>
</feature>
<dbReference type="AlphaFoldDB" id="A0A3G9GYW6"/>
<gene>
    <name evidence="2" type="ORF">BN533_01932</name>
    <name evidence="3" type="ORF">GMD11_07715</name>
    <name evidence="4" type="ORF">GMD18_07370</name>
</gene>
<dbReference type="EMBL" id="WNBM01000004">
    <property type="protein sequence ID" value="MTT76148.1"/>
    <property type="molecule type" value="Genomic_DNA"/>
</dbReference>
<dbReference type="Proteomes" id="UP000484547">
    <property type="component" value="Unassembled WGS sequence"/>
</dbReference>
<dbReference type="Proteomes" id="UP000443070">
    <property type="component" value="Unassembled WGS sequence"/>
</dbReference>
<sequence length="177" mass="19890">MKRILYLTLTIMLCLTFFTAVTWAEEKASAASDKILSQQQVDELLQADDNPAAYVKIDEDAYKVYPDFKDKKAVRKELLKNLPTNKVLYLLTASEQTFTLAFDVVKDLEKSGRLYDNSRYMGGKDDSDAGAENIKANIHKFWFMKIPRGSTVYDDGVNVGIGIGIGRRHRGGIGIGW</sequence>
<dbReference type="EMBL" id="CBDS010000101">
    <property type="protein sequence ID" value="CDB46919.1"/>
    <property type="molecule type" value="Genomic_DNA"/>
</dbReference>
<evidence type="ECO:0000313" key="2">
    <source>
        <dbReference type="EMBL" id="CDB46919.1"/>
    </source>
</evidence>
<accession>A0A3G9GYW6</accession>
<evidence type="ECO:0000313" key="3">
    <source>
        <dbReference type="EMBL" id="MTT76148.1"/>
    </source>
</evidence>
<keyword evidence="1" id="KW-0732">Signal</keyword>
<feature type="signal peptide" evidence="1">
    <location>
        <begin position="1"/>
        <end position="24"/>
    </location>
</feature>
<comment type="caution">
    <text evidence="2">The sequence shown here is derived from an EMBL/GenBank/DDBJ whole genome shotgun (WGS) entry which is preliminary data.</text>
</comment>
<name>A0A3G9GYW6_9FIRM</name>
<evidence type="ECO:0000256" key="1">
    <source>
        <dbReference type="SAM" id="SignalP"/>
    </source>
</evidence>
<dbReference type="RefSeq" id="WP_021718832.1">
    <property type="nucleotide sequence ID" value="NZ_AP019004.1"/>
</dbReference>
<evidence type="ECO:0000313" key="4">
    <source>
        <dbReference type="EMBL" id="MTU04212.1"/>
    </source>
</evidence>
<reference evidence="2" key="1">
    <citation type="submission" date="2012-11" db="EMBL/GenBank/DDBJ databases">
        <title>Dependencies among metagenomic species, viruses, plasmids and units of genetic variation.</title>
        <authorList>
            <person name="Nielsen H.B."/>
            <person name="Almeida M."/>
            <person name="Juncker A.S."/>
            <person name="Rasmussen S."/>
            <person name="Li J."/>
            <person name="Sunagawa S."/>
            <person name="Plichta D."/>
            <person name="Gautier L."/>
            <person name="Le Chatelier E."/>
            <person name="Peletier E."/>
            <person name="Bonde I."/>
            <person name="Nielsen T."/>
            <person name="Manichanh C."/>
            <person name="Arumugam M."/>
            <person name="Batto J."/>
            <person name="Santos M.B.Q.D."/>
            <person name="Blom N."/>
            <person name="Borruel N."/>
            <person name="Burgdorf K.S."/>
            <person name="Boumezbeur F."/>
            <person name="Casellas F."/>
            <person name="Dore J."/>
            <person name="Guarner F."/>
            <person name="Hansen T."/>
            <person name="Hildebrand F."/>
            <person name="Kaas R.S."/>
            <person name="Kennedy S."/>
            <person name="Kristiansen K."/>
            <person name="Kultima J.R."/>
            <person name="Leonard P."/>
            <person name="Levenez F."/>
            <person name="Lund O."/>
            <person name="Moumen B."/>
            <person name="Le Paslier D."/>
            <person name="Pons N."/>
            <person name="Pedersen O."/>
            <person name="Prifti E."/>
            <person name="Qin J."/>
            <person name="Raes J."/>
            <person name="Tap J."/>
            <person name="Tims S."/>
            <person name="Ussery D.W."/>
            <person name="Yamada T."/>
            <person name="MetaHit consortium"/>
            <person name="Renault P."/>
            <person name="Sicheritz-Ponten T."/>
            <person name="Bork P."/>
            <person name="Wang J."/>
            <person name="Brunak S."/>
            <person name="Ehrlich S.D."/>
        </authorList>
    </citation>
    <scope>NUCLEOTIDE SEQUENCE [LARGE SCALE GENOMIC DNA]</scope>
</reference>
<organism evidence="2">
    <name type="scientific">Phascolarctobacterium faecium</name>
    <dbReference type="NCBI Taxonomy" id="33025"/>
    <lineage>
        <taxon>Bacteria</taxon>
        <taxon>Bacillati</taxon>
        <taxon>Bacillota</taxon>
        <taxon>Negativicutes</taxon>
        <taxon>Acidaminococcales</taxon>
        <taxon>Acidaminococcaceae</taxon>
        <taxon>Phascolarctobacterium</taxon>
    </lineage>
</organism>
<dbReference type="EMBL" id="WNBW01000004">
    <property type="protein sequence ID" value="MTU04212.1"/>
    <property type="molecule type" value="Genomic_DNA"/>
</dbReference>
<dbReference type="GeneID" id="49406113"/>